<comment type="similarity">
    <text evidence="1">Belongs to the UDP-N-acetylglucosamine 2-epimerase family.</text>
</comment>
<dbReference type="STRING" id="1009370.ALO_00650"/>
<dbReference type="InterPro" id="IPR029767">
    <property type="entry name" value="WecB-like"/>
</dbReference>
<dbReference type="eggNOG" id="COG0381">
    <property type="taxonomic scope" value="Bacteria"/>
</dbReference>
<evidence type="ECO:0000313" key="4">
    <source>
        <dbReference type="Proteomes" id="UP000003240"/>
    </source>
</evidence>
<dbReference type="AlphaFoldDB" id="F7NDM3"/>
<accession>F7NDM3</accession>
<evidence type="ECO:0000256" key="1">
    <source>
        <dbReference type="RuleBase" id="RU003513"/>
    </source>
</evidence>
<dbReference type="RefSeq" id="WP_004573044.1">
    <property type="nucleotide sequence ID" value="NZ_AFGF01000007.1"/>
</dbReference>
<comment type="caution">
    <text evidence="3">The sequence shown here is derived from an EMBL/GenBank/DDBJ whole genome shotgun (WGS) entry which is preliminary data.</text>
</comment>
<name>F7NDM3_9FIRM</name>
<feature type="domain" description="UDP-N-acetylglucosamine 2-epimerase" evidence="2">
    <location>
        <begin position="28"/>
        <end position="355"/>
    </location>
</feature>
<organism evidence="3 4">
    <name type="scientific">Acetonema longum DSM 6540</name>
    <dbReference type="NCBI Taxonomy" id="1009370"/>
    <lineage>
        <taxon>Bacteria</taxon>
        <taxon>Bacillati</taxon>
        <taxon>Bacillota</taxon>
        <taxon>Negativicutes</taxon>
        <taxon>Acetonemataceae</taxon>
        <taxon>Acetonema</taxon>
    </lineage>
</organism>
<dbReference type="OrthoDB" id="9803238at2"/>
<dbReference type="EMBL" id="AFGF01000007">
    <property type="protein sequence ID" value="EGO65885.1"/>
    <property type="molecule type" value="Genomic_DNA"/>
</dbReference>
<keyword evidence="4" id="KW-1185">Reference proteome</keyword>
<dbReference type="PANTHER" id="PTHR43174:SF1">
    <property type="entry name" value="UDP-N-ACETYLGLUCOSAMINE 2-EPIMERASE"/>
    <property type="match status" value="1"/>
</dbReference>
<sequence length="358" mass="40582">MKIMTILGTRPEIIRLSRIIPYLDDLCKHILVHTGQNFDRTLSDIFFTELKLRSPDYHLDCRAQTAMSQISEILRRCEQVLSEEKPDRLLILGDTNSALAALPAKRLRIPVYHMEAGNRCYDDRVPEEVNRRIVDHCSDILLPYTERSRANLLREGIAGSRIYVTGNPIGEVLSHYADQISRSQALQTLGVANQGYFLVTLHRAENVDDGDRLEKFIAALHRLYAEYELPLICSLHPRTRSQLIKQNKTLAGTGIRIVEPLGLFDFVWLEQNAFCVLSDSGTVQEECCLFKTPNVTLRDVTERPETLETGSNLIAGCDPTAILRAVQTVLHQGRNWEPPPEYRVANVSRKVLKILLGV</sequence>
<dbReference type="PANTHER" id="PTHR43174">
    <property type="entry name" value="UDP-N-ACETYLGLUCOSAMINE 2-EPIMERASE"/>
    <property type="match status" value="1"/>
</dbReference>
<gene>
    <name evidence="3" type="ORF">ALO_00650</name>
</gene>
<dbReference type="CDD" id="cd03786">
    <property type="entry name" value="GTB_UDP-GlcNAc_2-Epimerase"/>
    <property type="match status" value="1"/>
</dbReference>
<evidence type="ECO:0000313" key="3">
    <source>
        <dbReference type="EMBL" id="EGO65885.1"/>
    </source>
</evidence>
<keyword evidence="1" id="KW-0413">Isomerase</keyword>
<proteinExistence type="inferred from homology"/>
<dbReference type="Proteomes" id="UP000003240">
    <property type="component" value="Unassembled WGS sequence"/>
</dbReference>
<evidence type="ECO:0000259" key="2">
    <source>
        <dbReference type="Pfam" id="PF02350"/>
    </source>
</evidence>
<dbReference type="SUPFAM" id="SSF53756">
    <property type="entry name" value="UDP-Glycosyltransferase/glycogen phosphorylase"/>
    <property type="match status" value="1"/>
</dbReference>
<protein>
    <submittedName>
        <fullName evidence="3">UDP-N-acetylglucosamine 2-epimerase</fullName>
    </submittedName>
</protein>
<reference evidence="3 4" key="1">
    <citation type="journal article" date="2011" name="EMBO J.">
        <title>Structural diversity of bacterial flagellar motors.</title>
        <authorList>
            <person name="Chen S."/>
            <person name="Beeby M."/>
            <person name="Murphy G.E."/>
            <person name="Leadbetter J.R."/>
            <person name="Hendrixson D.R."/>
            <person name="Briegel A."/>
            <person name="Li Z."/>
            <person name="Shi J."/>
            <person name="Tocheva E.I."/>
            <person name="Muller A."/>
            <person name="Dobro M.J."/>
            <person name="Jensen G.J."/>
        </authorList>
    </citation>
    <scope>NUCLEOTIDE SEQUENCE [LARGE SCALE GENOMIC DNA]</scope>
    <source>
        <strain evidence="3 4">DSM 6540</strain>
    </source>
</reference>
<dbReference type="Gene3D" id="3.40.50.2000">
    <property type="entry name" value="Glycogen Phosphorylase B"/>
    <property type="match status" value="2"/>
</dbReference>
<dbReference type="GO" id="GO:0016853">
    <property type="term" value="F:isomerase activity"/>
    <property type="evidence" value="ECO:0007669"/>
    <property type="project" value="UniProtKB-KW"/>
</dbReference>
<dbReference type="Pfam" id="PF02350">
    <property type="entry name" value="Epimerase_2"/>
    <property type="match status" value="1"/>
</dbReference>
<dbReference type="InterPro" id="IPR003331">
    <property type="entry name" value="UDP_GlcNAc_Epimerase_2_dom"/>
</dbReference>
<dbReference type="NCBIfam" id="TIGR00236">
    <property type="entry name" value="wecB"/>
    <property type="match status" value="1"/>
</dbReference>